<feature type="transmembrane region" description="Helical" evidence="1">
    <location>
        <begin position="336"/>
        <end position="361"/>
    </location>
</feature>
<keyword evidence="1" id="KW-0812">Transmembrane</keyword>
<dbReference type="InterPro" id="IPR019429">
    <property type="entry name" value="7TM_GPCR_serpentine_rcpt_Sri"/>
</dbReference>
<feature type="transmembrane region" description="Helical" evidence="1">
    <location>
        <begin position="74"/>
        <end position="103"/>
    </location>
</feature>
<keyword evidence="1" id="KW-1133">Transmembrane helix</keyword>
<reference evidence="2" key="1">
    <citation type="submission" date="2022-01" db="EMBL/GenBank/DDBJ databases">
        <title>Genome Sequence Resource for Two Populations of Ditylenchus destructor, the Migratory Endoparasitic Phytonematode.</title>
        <authorList>
            <person name="Zhang H."/>
            <person name="Lin R."/>
            <person name="Xie B."/>
        </authorList>
    </citation>
    <scope>NUCLEOTIDE SEQUENCE</scope>
    <source>
        <strain evidence="2">BazhouSP</strain>
    </source>
</reference>
<evidence type="ECO:0000313" key="3">
    <source>
        <dbReference type="Proteomes" id="UP001201812"/>
    </source>
</evidence>
<dbReference type="EMBL" id="JAKKPZ010000110">
    <property type="protein sequence ID" value="KAI1701821.1"/>
    <property type="molecule type" value="Genomic_DNA"/>
</dbReference>
<proteinExistence type="predicted"/>
<feature type="transmembrane region" description="Helical" evidence="1">
    <location>
        <begin position="41"/>
        <end position="62"/>
    </location>
</feature>
<feature type="transmembrane region" description="Helical" evidence="1">
    <location>
        <begin position="159"/>
        <end position="184"/>
    </location>
</feature>
<dbReference type="AlphaFoldDB" id="A0AAD4MS06"/>
<evidence type="ECO:0000256" key="1">
    <source>
        <dbReference type="SAM" id="Phobius"/>
    </source>
</evidence>
<dbReference type="InterPro" id="IPR053220">
    <property type="entry name" value="Nematode_rcpt-like_serp_H"/>
</dbReference>
<dbReference type="Pfam" id="PF10318">
    <property type="entry name" value="7TM_GPCR_Srh"/>
    <property type="match status" value="1"/>
</dbReference>
<keyword evidence="1" id="KW-0472">Membrane</keyword>
<organism evidence="2 3">
    <name type="scientific">Ditylenchus destructor</name>
    <dbReference type="NCBI Taxonomy" id="166010"/>
    <lineage>
        <taxon>Eukaryota</taxon>
        <taxon>Metazoa</taxon>
        <taxon>Ecdysozoa</taxon>
        <taxon>Nematoda</taxon>
        <taxon>Chromadorea</taxon>
        <taxon>Rhabditida</taxon>
        <taxon>Tylenchina</taxon>
        <taxon>Tylenchomorpha</taxon>
        <taxon>Sphaerularioidea</taxon>
        <taxon>Anguinidae</taxon>
        <taxon>Anguininae</taxon>
        <taxon>Ditylenchus</taxon>
    </lineage>
</organism>
<dbReference type="Proteomes" id="UP001201812">
    <property type="component" value="Unassembled WGS sequence"/>
</dbReference>
<feature type="transmembrane region" description="Helical" evidence="1">
    <location>
        <begin position="123"/>
        <end position="147"/>
    </location>
</feature>
<sequence length="571" mass="64562">MSVPQIVKKFELDPGQGDPRILPQLSIEDVYNAALVGAYSILLYTSAVLSTIMFLLTVYTVLKHSTASMSYYKLFILNCVLWGYLYSLFVCILQPVMLMPLIVGYLAGGLASVFDDIDMDFHLITAMTVFFTNYVIGLILSIFYRFLLLRNANGILKKLSTPIGLSVLILLLTAITSVSSYYFVQTFRLPQSEFMARIKEAHPNLAPLLNSHRMLGYYSLGDYSMHVGIFILLPVGSMTMLVGFNALLYAKQKREARKLFSNQSSKSVKPIATTFATATKPANNRLRYHASLAQTHRLQIQLHRMNTLQIALLIILLVGPFVLSLFSLALKLRHTFAIVIIFLSLSSTHCIADNIVILLFIRPYRDSVFRLLYKLFGLKLGKNIWANGSSVVQNPPPVPTKVNTIAGAMTGRISWRHARRNAEAEVARDRDSEQTNTRPIEDIASTSNIITERKIPQSKVQQSAPRPKQGIFRRLVTKLRNCLTWSQLSRDQSNLAFRPPRSTHKTTPLAQVFNRQTSDQPRRSKPRWSLIKHLQRAQSLPRMAQPNTTVTRVVHFKSTPNKLNHTIRSVE</sequence>
<protein>
    <submittedName>
        <fullName evidence="2">Serpentine type 7TM GPCR chemoreceptor srh domain-containing protein</fullName>
    </submittedName>
</protein>
<accession>A0AAD4MS06</accession>
<dbReference type="Pfam" id="PF10327">
    <property type="entry name" value="7TM_GPCR_Sri"/>
    <property type="match status" value="1"/>
</dbReference>
<dbReference type="InterPro" id="IPR019422">
    <property type="entry name" value="7TM_GPCR_serpentine_rcpt_Srh"/>
</dbReference>
<keyword evidence="3" id="KW-1185">Reference proteome</keyword>
<evidence type="ECO:0000313" key="2">
    <source>
        <dbReference type="EMBL" id="KAI1701821.1"/>
    </source>
</evidence>
<comment type="caution">
    <text evidence="2">The sequence shown here is derived from an EMBL/GenBank/DDBJ whole genome shotgun (WGS) entry which is preliminary data.</text>
</comment>
<name>A0AAD4MS06_9BILA</name>
<gene>
    <name evidence="2" type="ORF">DdX_15846</name>
</gene>
<dbReference type="PANTHER" id="PTHR22941">
    <property type="entry name" value="SERPENTINE RECEPTOR"/>
    <property type="match status" value="1"/>
</dbReference>
<dbReference type="PANTHER" id="PTHR22941:SF26">
    <property type="entry name" value="SERPENTINE RECEPTOR, CLASS H"/>
    <property type="match status" value="1"/>
</dbReference>
<feature type="transmembrane region" description="Helical" evidence="1">
    <location>
        <begin position="310"/>
        <end position="330"/>
    </location>
</feature>
<feature type="transmembrane region" description="Helical" evidence="1">
    <location>
        <begin position="223"/>
        <end position="250"/>
    </location>
</feature>